<evidence type="ECO:0000313" key="14">
    <source>
        <dbReference type="Proteomes" id="UP001596161"/>
    </source>
</evidence>
<keyword evidence="2 10" id="KW-0963">Cytoplasm</keyword>
<protein>
    <recommendedName>
        <fullName evidence="10">Beta-ketoacyl-[acyl-carrier-protein] synthase III</fullName>
        <shortName evidence="10">Beta-ketoacyl-ACP synthase III</shortName>
        <shortName evidence="10">KAS III</shortName>
        <ecNumber evidence="10">2.3.1.180</ecNumber>
    </recommendedName>
    <alternativeName>
        <fullName evidence="10">3-oxoacyl-[acyl-carrier-protein] synthase 3</fullName>
    </alternativeName>
    <alternativeName>
        <fullName evidence="10">3-oxoacyl-[acyl-carrier-protein] synthase III</fullName>
    </alternativeName>
</protein>
<keyword evidence="6 10" id="KW-0443">Lipid metabolism</keyword>
<dbReference type="InterPro" id="IPR013747">
    <property type="entry name" value="ACP_syn_III_C"/>
</dbReference>
<keyword evidence="4 10" id="KW-0808">Transferase</keyword>
<reference evidence="14" key="1">
    <citation type="journal article" date="2019" name="Int. J. Syst. Evol. Microbiol.">
        <title>The Global Catalogue of Microorganisms (GCM) 10K type strain sequencing project: providing services to taxonomists for standard genome sequencing and annotation.</title>
        <authorList>
            <consortium name="The Broad Institute Genomics Platform"/>
            <consortium name="The Broad Institute Genome Sequencing Center for Infectious Disease"/>
            <person name="Wu L."/>
            <person name="Ma J."/>
        </authorList>
    </citation>
    <scope>NUCLEOTIDE SEQUENCE [LARGE SCALE GENOMIC DNA]</scope>
    <source>
        <strain evidence="14">KACC 12602</strain>
    </source>
</reference>
<comment type="similarity">
    <text evidence="1 10">Belongs to the thiolase-like superfamily. FabH family.</text>
</comment>
<evidence type="ECO:0000256" key="8">
    <source>
        <dbReference type="ARBA" id="ARBA00023268"/>
    </source>
</evidence>
<evidence type="ECO:0000256" key="1">
    <source>
        <dbReference type="ARBA" id="ARBA00008642"/>
    </source>
</evidence>
<evidence type="ECO:0000256" key="2">
    <source>
        <dbReference type="ARBA" id="ARBA00022490"/>
    </source>
</evidence>
<comment type="function">
    <text evidence="10">Catalyzes the condensation reaction of fatty acid synthesis by the addition to an acyl acceptor of two carbons from malonyl-ACP. Catalyzes the first condensation reaction which initiates fatty acid synthesis and may therefore play a role in governing the total rate of fatty acid production. Possesses both acetoacetyl-ACP synthase and acetyl transacylase activities. Its substrate specificity determines the biosynthesis of branched-chain and/or straight-chain of fatty acids.</text>
</comment>
<accession>A0ABW0E6N2</accession>
<comment type="subcellular location">
    <subcellularLocation>
        <location evidence="10">Cytoplasm</location>
    </subcellularLocation>
</comment>
<organism evidence="13 14">
    <name type="scientific">Adhaeribacter terreus</name>
    <dbReference type="NCBI Taxonomy" id="529703"/>
    <lineage>
        <taxon>Bacteria</taxon>
        <taxon>Pseudomonadati</taxon>
        <taxon>Bacteroidota</taxon>
        <taxon>Cytophagia</taxon>
        <taxon>Cytophagales</taxon>
        <taxon>Hymenobacteraceae</taxon>
        <taxon>Adhaeribacter</taxon>
    </lineage>
</organism>
<gene>
    <name evidence="10" type="primary">fabH</name>
    <name evidence="13" type="ORF">ACFPIB_05435</name>
</gene>
<evidence type="ECO:0000256" key="3">
    <source>
        <dbReference type="ARBA" id="ARBA00022516"/>
    </source>
</evidence>
<sequence>METKTLRNSKIAGIGHYVPEKVVTNHDLEKIMDTSDAWIQERTGIKERRYFEEGKDTTANMGAKASLKALEMAGLKPEDVDMIIFATLSPDYTFPGSGVLMQRELGLHNIPALDVRNQCSGFIYALSVGDQFIKTGMYNNILIVGSEIHSSGLDFSTRGRAVSVIFGDGAGAAILTPAENNETGILSTHLHAEGEFAEELAVLDPGSIKQERLTHEMIDEGTIYPYMNGSTVFKHAVQRFPEVINEALQANGYKPTDIDMLIPHQANLRITSFIQQKMGLPEEKVYSNIQRYGNTTAASVPIALSEAVGEGKIKKGDLVCLAAFGSGFTWASALIRW</sequence>
<dbReference type="InterPro" id="IPR016039">
    <property type="entry name" value="Thiolase-like"/>
</dbReference>
<dbReference type="PANTHER" id="PTHR34069:SF2">
    <property type="entry name" value="BETA-KETOACYL-[ACYL-CARRIER-PROTEIN] SYNTHASE III"/>
    <property type="match status" value="1"/>
</dbReference>
<dbReference type="EC" id="2.3.1.180" evidence="10"/>
<evidence type="ECO:0000256" key="7">
    <source>
        <dbReference type="ARBA" id="ARBA00023160"/>
    </source>
</evidence>
<keyword evidence="7 10" id="KW-0275">Fatty acid biosynthesis</keyword>
<evidence type="ECO:0000259" key="11">
    <source>
        <dbReference type="Pfam" id="PF08541"/>
    </source>
</evidence>
<name>A0ABW0E6N2_9BACT</name>
<dbReference type="PANTHER" id="PTHR34069">
    <property type="entry name" value="3-OXOACYL-[ACYL-CARRIER-PROTEIN] SYNTHASE 3"/>
    <property type="match status" value="1"/>
</dbReference>
<comment type="domain">
    <text evidence="10">The last Arg residue of the ACP-binding site is essential for the weak association between ACP/AcpP and FabH.</text>
</comment>
<evidence type="ECO:0000259" key="12">
    <source>
        <dbReference type="Pfam" id="PF08545"/>
    </source>
</evidence>
<dbReference type="RefSeq" id="WP_378016420.1">
    <property type="nucleotide sequence ID" value="NZ_JBHSKT010000003.1"/>
</dbReference>
<dbReference type="EMBL" id="JBHSKT010000003">
    <property type="protein sequence ID" value="MFC5270042.1"/>
    <property type="molecule type" value="Genomic_DNA"/>
</dbReference>
<proteinExistence type="inferred from homology"/>
<feature type="active site" evidence="10">
    <location>
        <position position="264"/>
    </location>
</feature>
<dbReference type="NCBIfam" id="NF006829">
    <property type="entry name" value="PRK09352.1"/>
    <property type="match status" value="1"/>
</dbReference>
<dbReference type="NCBIfam" id="TIGR00747">
    <property type="entry name" value="fabH"/>
    <property type="match status" value="1"/>
</dbReference>
<comment type="pathway">
    <text evidence="10">Lipid metabolism; fatty acid biosynthesis.</text>
</comment>
<dbReference type="InterPro" id="IPR004655">
    <property type="entry name" value="FabH"/>
</dbReference>
<keyword evidence="5 10" id="KW-0276">Fatty acid metabolism</keyword>
<feature type="domain" description="Beta-ketoacyl-[acyl-carrier-protein] synthase III C-terminal" evidence="11">
    <location>
        <begin position="248"/>
        <end position="337"/>
    </location>
</feature>
<evidence type="ECO:0000256" key="5">
    <source>
        <dbReference type="ARBA" id="ARBA00022832"/>
    </source>
</evidence>
<comment type="caution">
    <text evidence="13">The sequence shown here is derived from an EMBL/GenBank/DDBJ whole genome shotgun (WGS) entry which is preliminary data.</text>
</comment>
<feature type="active site" evidence="10">
    <location>
        <position position="294"/>
    </location>
</feature>
<dbReference type="Gene3D" id="3.40.47.10">
    <property type="match status" value="1"/>
</dbReference>
<dbReference type="Pfam" id="PF08541">
    <property type="entry name" value="ACP_syn_III_C"/>
    <property type="match status" value="1"/>
</dbReference>
<keyword evidence="8 10" id="KW-0511">Multifunctional enzyme</keyword>
<dbReference type="Pfam" id="PF08545">
    <property type="entry name" value="ACP_syn_III"/>
    <property type="match status" value="1"/>
</dbReference>
<dbReference type="SUPFAM" id="SSF53901">
    <property type="entry name" value="Thiolase-like"/>
    <property type="match status" value="1"/>
</dbReference>
<keyword evidence="14" id="KW-1185">Reference proteome</keyword>
<dbReference type="HAMAP" id="MF_01815">
    <property type="entry name" value="FabH"/>
    <property type="match status" value="1"/>
</dbReference>
<comment type="subunit">
    <text evidence="10">Homodimer.</text>
</comment>
<feature type="region of interest" description="ACP-binding" evidence="10">
    <location>
        <begin position="265"/>
        <end position="269"/>
    </location>
</feature>
<keyword evidence="3 10" id="KW-0444">Lipid biosynthesis</keyword>
<comment type="catalytic activity">
    <reaction evidence="10">
        <text>malonyl-[ACP] + acetyl-CoA + H(+) = 3-oxobutanoyl-[ACP] + CO2 + CoA</text>
        <dbReference type="Rhea" id="RHEA:12080"/>
        <dbReference type="Rhea" id="RHEA-COMP:9623"/>
        <dbReference type="Rhea" id="RHEA-COMP:9625"/>
        <dbReference type="ChEBI" id="CHEBI:15378"/>
        <dbReference type="ChEBI" id="CHEBI:16526"/>
        <dbReference type="ChEBI" id="CHEBI:57287"/>
        <dbReference type="ChEBI" id="CHEBI:57288"/>
        <dbReference type="ChEBI" id="CHEBI:78449"/>
        <dbReference type="ChEBI" id="CHEBI:78450"/>
        <dbReference type="EC" id="2.3.1.180"/>
    </reaction>
</comment>
<evidence type="ECO:0000256" key="9">
    <source>
        <dbReference type="ARBA" id="ARBA00023315"/>
    </source>
</evidence>
<feature type="domain" description="Beta-ketoacyl-[acyl-carrier-protein] synthase III N-terminal" evidence="12">
    <location>
        <begin position="113"/>
        <end position="194"/>
    </location>
</feature>
<evidence type="ECO:0000256" key="6">
    <source>
        <dbReference type="ARBA" id="ARBA00023098"/>
    </source>
</evidence>
<evidence type="ECO:0000313" key="13">
    <source>
        <dbReference type="EMBL" id="MFC5270042.1"/>
    </source>
</evidence>
<keyword evidence="9 10" id="KW-0012">Acyltransferase</keyword>
<dbReference type="InterPro" id="IPR013751">
    <property type="entry name" value="ACP_syn_III_N"/>
</dbReference>
<dbReference type="Proteomes" id="UP001596161">
    <property type="component" value="Unassembled WGS sequence"/>
</dbReference>
<evidence type="ECO:0000256" key="4">
    <source>
        <dbReference type="ARBA" id="ARBA00022679"/>
    </source>
</evidence>
<dbReference type="CDD" id="cd00830">
    <property type="entry name" value="KAS_III"/>
    <property type="match status" value="1"/>
</dbReference>
<feature type="active site" evidence="10">
    <location>
        <position position="119"/>
    </location>
</feature>
<evidence type="ECO:0000256" key="10">
    <source>
        <dbReference type="HAMAP-Rule" id="MF_01815"/>
    </source>
</evidence>